<evidence type="ECO:0000313" key="7">
    <source>
        <dbReference type="EMBL" id="OAF68092.1"/>
    </source>
</evidence>
<dbReference type="InterPro" id="IPR027417">
    <property type="entry name" value="P-loop_NTPase"/>
</dbReference>
<dbReference type="PROSITE" id="PS51882">
    <property type="entry name" value="G_ALPHA"/>
    <property type="match status" value="1"/>
</dbReference>
<protein>
    <recommendedName>
        <fullName evidence="9">GNAS complex locus</fullName>
    </recommendedName>
</protein>
<reference evidence="7 8" key="1">
    <citation type="submission" date="2016-04" db="EMBL/GenBank/DDBJ databases">
        <title>The genome of Intoshia linei affirms orthonectids as highly simplified spiralians.</title>
        <authorList>
            <person name="Mikhailov K.V."/>
            <person name="Slusarev G.S."/>
            <person name="Nikitin M.A."/>
            <person name="Logacheva M.D."/>
            <person name="Penin A."/>
            <person name="Aleoshin V."/>
            <person name="Panchin Y.V."/>
        </authorList>
    </citation>
    <scope>NUCLEOTIDE SEQUENCE [LARGE SCALE GENOMIC DNA]</scope>
    <source>
        <strain evidence="7">Intl2013</strain>
        <tissue evidence="7">Whole animal</tissue>
    </source>
</reference>
<dbReference type="GO" id="GO:0046872">
    <property type="term" value="F:metal ion binding"/>
    <property type="evidence" value="ECO:0007669"/>
    <property type="project" value="UniProtKB-KW"/>
</dbReference>
<dbReference type="PANTHER" id="PTHR10218">
    <property type="entry name" value="GTP-BINDING PROTEIN ALPHA SUBUNIT"/>
    <property type="match status" value="1"/>
</dbReference>
<keyword evidence="5" id="KW-0460">Magnesium</keyword>
<dbReference type="GO" id="GO:0003924">
    <property type="term" value="F:GTPase activity"/>
    <property type="evidence" value="ECO:0007669"/>
    <property type="project" value="InterPro"/>
</dbReference>
<dbReference type="EMBL" id="LWCA01000516">
    <property type="protein sequence ID" value="OAF68092.1"/>
    <property type="molecule type" value="Genomic_DNA"/>
</dbReference>
<evidence type="ECO:0000256" key="3">
    <source>
        <dbReference type="ARBA" id="ARBA00023224"/>
    </source>
</evidence>
<keyword evidence="3" id="KW-0807">Transducer</keyword>
<feature type="binding site" evidence="5">
    <location>
        <position position="53"/>
    </location>
    <ligand>
        <name>Mg(2+)</name>
        <dbReference type="ChEBI" id="CHEBI:18420"/>
    </ligand>
</feature>
<feature type="binding site" evidence="4">
    <location>
        <begin position="49"/>
        <end position="54"/>
    </location>
    <ligand>
        <name>GTP</name>
        <dbReference type="ChEBI" id="CHEBI:37565"/>
    </ligand>
</feature>
<accession>A0A177B2Y0</accession>
<proteinExistence type="predicted"/>
<dbReference type="Pfam" id="PF00503">
    <property type="entry name" value="G-alpha"/>
    <property type="match status" value="1"/>
</dbReference>
<dbReference type="GO" id="GO:0005737">
    <property type="term" value="C:cytoplasm"/>
    <property type="evidence" value="ECO:0007669"/>
    <property type="project" value="TreeGrafter"/>
</dbReference>
<keyword evidence="5" id="KW-0479">Metal-binding</keyword>
<dbReference type="Proteomes" id="UP000078046">
    <property type="component" value="Unassembled WGS sequence"/>
</dbReference>
<gene>
    <name evidence="7" type="ORF">A3Q56_04158</name>
</gene>
<evidence type="ECO:0000256" key="1">
    <source>
        <dbReference type="ARBA" id="ARBA00022741"/>
    </source>
</evidence>
<evidence type="ECO:0000256" key="6">
    <source>
        <dbReference type="SAM" id="MobiDB-lite"/>
    </source>
</evidence>
<dbReference type="GO" id="GO:0031683">
    <property type="term" value="F:G-protein beta/gamma-subunit complex binding"/>
    <property type="evidence" value="ECO:0007669"/>
    <property type="project" value="InterPro"/>
</dbReference>
<organism evidence="7 8">
    <name type="scientific">Intoshia linei</name>
    <dbReference type="NCBI Taxonomy" id="1819745"/>
    <lineage>
        <taxon>Eukaryota</taxon>
        <taxon>Metazoa</taxon>
        <taxon>Spiralia</taxon>
        <taxon>Lophotrochozoa</taxon>
        <taxon>Mesozoa</taxon>
        <taxon>Orthonectida</taxon>
        <taxon>Rhopaluridae</taxon>
        <taxon>Intoshia</taxon>
    </lineage>
</organism>
<dbReference type="GO" id="GO:0001664">
    <property type="term" value="F:G protein-coupled receptor binding"/>
    <property type="evidence" value="ECO:0007669"/>
    <property type="project" value="TreeGrafter"/>
</dbReference>
<dbReference type="GO" id="GO:0005834">
    <property type="term" value="C:heterotrimeric G-protein complex"/>
    <property type="evidence" value="ECO:0007669"/>
    <property type="project" value="TreeGrafter"/>
</dbReference>
<keyword evidence="8" id="KW-1185">Reference proteome</keyword>
<dbReference type="GO" id="GO:0005525">
    <property type="term" value="F:GTP binding"/>
    <property type="evidence" value="ECO:0007669"/>
    <property type="project" value="UniProtKB-KW"/>
</dbReference>
<dbReference type="Gene3D" id="3.40.50.300">
    <property type="entry name" value="P-loop containing nucleotide triphosphate hydrolases"/>
    <property type="match status" value="1"/>
</dbReference>
<evidence type="ECO:0000256" key="5">
    <source>
        <dbReference type="PIRSR" id="PIRSR601019-2"/>
    </source>
</evidence>
<sequence length="70" mass="7883">MGAIGCFGKGQSEQERNDKDVNKRIEKELRKAKSKIHSIHRLLLLGAGESGKSTIVKQMRILHVHGFDKE</sequence>
<dbReference type="SUPFAM" id="SSF52540">
    <property type="entry name" value="P-loop containing nucleoside triphosphate hydrolases"/>
    <property type="match status" value="1"/>
</dbReference>
<dbReference type="InterPro" id="IPR001019">
    <property type="entry name" value="Gprotein_alpha_su"/>
</dbReference>
<evidence type="ECO:0000256" key="2">
    <source>
        <dbReference type="ARBA" id="ARBA00023134"/>
    </source>
</evidence>
<evidence type="ECO:0000313" key="8">
    <source>
        <dbReference type="Proteomes" id="UP000078046"/>
    </source>
</evidence>
<feature type="region of interest" description="Disordered" evidence="6">
    <location>
        <begin position="1"/>
        <end position="20"/>
    </location>
</feature>
<dbReference type="AlphaFoldDB" id="A0A177B2Y0"/>
<dbReference type="PANTHER" id="PTHR10218:SF212">
    <property type="entry name" value="G PROTEIN ALPHA S SUBUNIT"/>
    <property type="match status" value="1"/>
</dbReference>
<dbReference type="GO" id="GO:0007191">
    <property type="term" value="P:adenylate cyclase-activating dopamine receptor signaling pathway"/>
    <property type="evidence" value="ECO:0007669"/>
    <property type="project" value="TreeGrafter"/>
</dbReference>
<comment type="caution">
    <text evidence="7">The sequence shown here is derived from an EMBL/GenBank/DDBJ whole genome shotgun (WGS) entry which is preliminary data.</text>
</comment>
<dbReference type="OrthoDB" id="5817230at2759"/>
<evidence type="ECO:0000256" key="4">
    <source>
        <dbReference type="PIRSR" id="PIRSR601019-1"/>
    </source>
</evidence>
<name>A0A177B2Y0_9BILA</name>
<evidence type="ECO:0008006" key="9">
    <source>
        <dbReference type="Google" id="ProtNLM"/>
    </source>
</evidence>
<keyword evidence="2 4" id="KW-0342">GTP-binding</keyword>
<keyword evidence="1 4" id="KW-0547">Nucleotide-binding</keyword>